<sequence length="125" mass="15185">MSGHHHDTCDARVHCHHKSTTRCLCNLKNEDLRNKYLDPALVFVRGRDDNRIIHFIQPKYEWPVSEYRCNFKWPDSKHHPMPYERLRSPIQFKPKSEYDMQYFETRKSPVPQQWSKGIAERIFEK</sequence>
<evidence type="ECO:0000313" key="1">
    <source>
        <dbReference type="EMBL" id="GFU01399.1"/>
    </source>
</evidence>
<reference evidence="1" key="1">
    <citation type="submission" date="2020-08" db="EMBL/GenBank/DDBJ databases">
        <title>Multicomponent nature underlies the extraordinary mechanical properties of spider dragline silk.</title>
        <authorList>
            <person name="Kono N."/>
            <person name="Nakamura H."/>
            <person name="Mori M."/>
            <person name="Yoshida Y."/>
            <person name="Ohtoshi R."/>
            <person name="Malay A.D."/>
            <person name="Moran D.A.P."/>
            <person name="Tomita M."/>
            <person name="Numata K."/>
            <person name="Arakawa K."/>
        </authorList>
    </citation>
    <scope>NUCLEOTIDE SEQUENCE</scope>
</reference>
<comment type="caution">
    <text evidence="1">The sequence shown here is derived from an EMBL/GenBank/DDBJ whole genome shotgun (WGS) entry which is preliminary data.</text>
</comment>
<keyword evidence="2" id="KW-1185">Reference proteome</keyword>
<protein>
    <submittedName>
        <fullName evidence="1">Uncharacterized protein</fullName>
    </submittedName>
</protein>
<evidence type="ECO:0000313" key="2">
    <source>
        <dbReference type="Proteomes" id="UP000887013"/>
    </source>
</evidence>
<dbReference type="OrthoDB" id="6407557at2759"/>
<gene>
    <name evidence="1" type="primary">AVEN_852_1</name>
    <name evidence="1" type="ORF">NPIL_510061</name>
</gene>
<dbReference type="Proteomes" id="UP000887013">
    <property type="component" value="Unassembled WGS sequence"/>
</dbReference>
<accession>A0A8X6UCT2</accession>
<proteinExistence type="predicted"/>
<organism evidence="1 2">
    <name type="scientific">Nephila pilipes</name>
    <name type="common">Giant wood spider</name>
    <name type="synonym">Nephila maculata</name>
    <dbReference type="NCBI Taxonomy" id="299642"/>
    <lineage>
        <taxon>Eukaryota</taxon>
        <taxon>Metazoa</taxon>
        <taxon>Ecdysozoa</taxon>
        <taxon>Arthropoda</taxon>
        <taxon>Chelicerata</taxon>
        <taxon>Arachnida</taxon>
        <taxon>Araneae</taxon>
        <taxon>Araneomorphae</taxon>
        <taxon>Entelegynae</taxon>
        <taxon>Araneoidea</taxon>
        <taxon>Nephilidae</taxon>
        <taxon>Nephila</taxon>
    </lineage>
</organism>
<dbReference type="EMBL" id="BMAW01027273">
    <property type="protein sequence ID" value="GFU01399.1"/>
    <property type="molecule type" value="Genomic_DNA"/>
</dbReference>
<dbReference type="AlphaFoldDB" id="A0A8X6UCT2"/>
<name>A0A8X6UCT2_NEPPI</name>